<dbReference type="PIRSF" id="PIRSF004976">
    <property type="entry name" value="ATPase_YdaO"/>
    <property type="match status" value="1"/>
</dbReference>
<dbReference type="PANTHER" id="PTHR43686">
    <property type="entry name" value="SULFURTRANSFERASE-RELATED"/>
    <property type="match status" value="1"/>
</dbReference>
<reference evidence="3 4" key="1">
    <citation type="submission" date="2018-08" db="EMBL/GenBank/DDBJ databases">
        <title>Draft genome sequence of Psychrilyobacter sp. strain SD5 isolated from Black Sea water.</title>
        <authorList>
            <person name="Yadav S."/>
            <person name="Villanueva L."/>
            <person name="Damste J.S.S."/>
        </authorList>
    </citation>
    <scope>NUCLEOTIDE SEQUENCE [LARGE SCALE GENOMIC DNA]</scope>
    <source>
        <strain evidence="3 4">SD5</strain>
    </source>
</reference>
<evidence type="ECO:0000259" key="2">
    <source>
        <dbReference type="Pfam" id="PF01171"/>
    </source>
</evidence>
<dbReference type="InterPro" id="IPR014729">
    <property type="entry name" value="Rossmann-like_a/b/a_fold"/>
</dbReference>
<dbReference type="InterPro" id="IPR035107">
    <property type="entry name" value="tRNA_thiolation_TtcA_Ctu1"/>
</dbReference>
<evidence type="ECO:0000256" key="1">
    <source>
        <dbReference type="ARBA" id="ARBA00022679"/>
    </source>
</evidence>
<feature type="domain" description="tRNA(Ile)-lysidine/2-thiocytidine synthase N-terminal" evidence="2">
    <location>
        <begin position="39"/>
        <end position="204"/>
    </location>
</feature>
<dbReference type="Gene3D" id="3.40.50.620">
    <property type="entry name" value="HUPs"/>
    <property type="match status" value="1"/>
</dbReference>
<sequence>MDGREITSYIESKGFNKSIWSLAGKAMCDYKMIEEGDRIAVGVSGGKDSLTLLNVLVRVKMITRVNFEIIPIHIHPKQKSIATNEIEDYCKFLGLELIIEETNLEDILFGEDKMKNPCFMCGRMRRGILYRLMKEKNINKLALGHHKDDIIETFLLNTFYQGNLGVMKPRYMSKEHGVEVVRPMAYIEESTIIRYARRIKLPILKSECQYETSKDSKRLEMKEMIEELSKKSENIRSVIFNSIKPLLKD</sequence>
<dbReference type="CDD" id="cd24138">
    <property type="entry name" value="TtcA-like"/>
    <property type="match status" value="1"/>
</dbReference>
<protein>
    <submittedName>
        <fullName evidence="3">tRNA 2-thiocytidine(32) synthetase TtcA</fullName>
    </submittedName>
</protein>
<dbReference type="PANTHER" id="PTHR43686:SF1">
    <property type="entry name" value="AMINOTRAN_5 DOMAIN-CONTAINING PROTEIN"/>
    <property type="match status" value="1"/>
</dbReference>
<comment type="caution">
    <text evidence="3">The sequence shown here is derived from an EMBL/GenBank/DDBJ whole genome shotgun (WGS) entry which is preliminary data.</text>
</comment>
<dbReference type="EMBL" id="QUAJ01000003">
    <property type="protein sequence ID" value="REI42776.1"/>
    <property type="molecule type" value="Genomic_DNA"/>
</dbReference>
<dbReference type="Proteomes" id="UP000263486">
    <property type="component" value="Unassembled WGS sequence"/>
</dbReference>
<keyword evidence="1" id="KW-0808">Transferase</keyword>
<keyword evidence="4" id="KW-1185">Reference proteome</keyword>
<name>A0ABX9KLB7_9FUSO</name>
<dbReference type="SUPFAM" id="SSF52402">
    <property type="entry name" value="Adenine nucleotide alpha hydrolases-like"/>
    <property type="match status" value="1"/>
</dbReference>
<proteinExistence type="predicted"/>
<dbReference type="Pfam" id="PF01171">
    <property type="entry name" value="ATP_bind_3"/>
    <property type="match status" value="1"/>
</dbReference>
<gene>
    <name evidence="3" type="ORF">DYH56_02570</name>
</gene>
<evidence type="ECO:0000313" key="3">
    <source>
        <dbReference type="EMBL" id="REI42776.1"/>
    </source>
</evidence>
<evidence type="ECO:0000313" key="4">
    <source>
        <dbReference type="Proteomes" id="UP000263486"/>
    </source>
</evidence>
<accession>A0ABX9KLB7</accession>
<dbReference type="InterPro" id="IPR011063">
    <property type="entry name" value="TilS/TtcA_N"/>
</dbReference>
<organism evidence="3 4">
    <name type="scientific">Psychrilyobacter piezotolerans</name>
    <dbReference type="NCBI Taxonomy" id="2293438"/>
    <lineage>
        <taxon>Bacteria</taxon>
        <taxon>Fusobacteriati</taxon>
        <taxon>Fusobacteriota</taxon>
        <taxon>Fusobacteriia</taxon>
        <taxon>Fusobacteriales</taxon>
        <taxon>Fusobacteriaceae</taxon>
        <taxon>Psychrilyobacter</taxon>
    </lineage>
</organism>